<protein>
    <recommendedName>
        <fullName evidence="3">CdiI immunity protein domain-containing protein</fullName>
    </recommendedName>
</protein>
<accession>A0ABT5WKB4</accession>
<sequence length="115" mass="13521">MEEVIRVLSLKFSDQVAYLTKIGLLSENNKNDDLVNIDEIALQFEDYYCAYRSFKAIDDNHKVIMELLSAIDKIFERKSLPGNSKFWTIYGLKNDDEWDLIRKLSKKCLSFMDKI</sequence>
<dbReference type="RefSeq" id="WP_275226588.1">
    <property type="nucleotide sequence ID" value="NZ_JARESE010000003.1"/>
</dbReference>
<evidence type="ECO:0000313" key="1">
    <source>
        <dbReference type="EMBL" id="MDE8650492.1"/>
    </source>
</evidence>
<organism evidence="1 2">
    <name type="scientific">Novosphingobium album</name>
    <name type="common">ex Liu et al. 2023</name>
    <dbReference type="NCBI Taxonomy" id="3031130"/>
    <lineage>
        <taxon>Bacteria</taxon>
        <taxon>Pseudomonadati</taxon>
        <taxon>Pseudomonadota</taxon>
        <taxon>Alphaproteobacteria</taxon>
        <taxon>Sphingomonadales</taxon>
        <taxon>Sphingomonadaceae</taxon>
        <taxon>Novosphingobium</taxon>
    </lineage>
</organism>
<comment type="caution">
    <text evidence="1">The sequence shown here is derived from an EMBL/GenBank/DDBJ whole genome shotgun (WGS) entry which is preliminary data.</text>
</comment>
<gene>
    <name evidence="1" type="ORF">PYV00_02015</name>
</gene>
<dbReference type="EMBL" id="JARESE010000003">
    <property type="protein sequence ID" value="MDE8650492.1"/>
    <property type="molecule type" value="Genomic_DNA"/>
</dbReference>
<evidence type="ECO:0008006" key="3">
    <source>
        <dbReference type="Google" id="ProtNLM"/>
    </source>
</evidence>
<proteinExistence type="predicted"/>
<evidence type="ECO:0000313" key="2">
    <source>
        <dbReference type="Proteomes" id="UP001216253"/>
    </source>
</evidence>
<name>A0ABT5WKB4_9SPHN</name>
<dbReference type="Proteomes" id="UP001216253">
    <property type="component" value="Unassembled WGS sequence"/>
</dbReference>
<reference evidence="1 2" key="1">
    <citation type="submission" date="2023-03" db="EMBL/GenBank/DDBJ databases">
        <title>NovoSphingobium album sp. nov. isolated from polycyclic aromatic hydrocarbons- and heavy-metal polluted soil.</title>
        <authorList>
            <person name="Liu Z."/>
            <person name="Wang K."/>
        </authorList>
    </citation>
    <scope>NUCLEOTIDE SEQUENCE [LARGE SCALE GENOMIC DNA]</scope>
    <source>
        <strain evidence="1 2">H3SJ31-1</strain>
    </source>
</reference>
<keyword evidence="2" id="KW-1185">Reference proteome</keyword>